<name>A0A0A2SRC0_9GAMM</name>
<dbReference type="RefSeq" id="WP_011945685.1">
    <property type="nucleotide sequence ID" value="NZ_JNCF01000086.1"/>
</dbReference>
<evidence type="ECO:0000313" key="4">
    <source>
        <dbReference type="Proteomes" id="UP000054422"/>
    </source>
</evidence>
<proteinExistence type="predicted"/>
<reference evidence="3 4" key="1">
    <citation type="submission" date="2014-05" db="EMBL/GenBank/DDBJ databases">
        <authorList>
            <person name="Rizzardi K."/>
            <person name="Winiecka-Krusnell J."/>
            <person name="Ramliden M."/>
            <person name="Alm E."/>
            <person name="Andersson S."/>
            <person name="Byfors S."/>
        </authorList>
    </citation>
    <scope>NUCLEOTIDE SEQUENCE [LARGE SCALE GENOMIC DNA]</scope>
    <source>
        <strain evidence="3 4">LEGN</strain>
    </source>
</reference>
<dbReference type="OrthoDB" id="8708725at2"/>
<accession>A0A0A2SRC0</accession>
<keyword evidence="1" id="KW-0472">Membrane</keyword>
<feature type="transmembrane region" description="Helical" evidence="1">
    <location>
        <begin position="80"/>
        <end position="97"/>
    </location>
</feature>
<feature type="chain" id="PRO_5002004775" evidence="2">
    <location>
        <begin position="32"/>
        <end position="125"/>
    </location>
</feature>
<evidence type="ECO:0000256" key="1">
    <source>
        <dbReference type="SAM" id="Phobius"/>
    </source>
</evidence>
<sequence>MNQLSSFNHKKIWMMGAVILFLFLMTHPASASTAGGGLPFDSWLTKIQKSITGPFAFSAAIIGLVAAGATLIFGGELNGFMRTLVFFVLVLSFLVAAQNTMTAITGKGAEISKPSVEMTAIESQP</sequence>
<dbReference type="Proteomes" id="UP000054422">
    <property type="component" value="Unassembled WGS sequence"/>
</dbReference>
<keyword evidence="4" id="KW-1185">Reference proteome</keyword>
<comment type="caution">
    <text evidence="3">The sequence shown here is derived from an EMBL/GenBank/DDBJ whole genome shotgun (WGS) entry which is preliminary data.</text>
</comment>
<feature type="signal peptide" evidence="2">
    <location>
        <begin position="1"/>
        <end position="31"/>
    </location>
</feature>
<keyword evidence="1" id="KW-0812">Transmembrane</keyword>
<dbReference type="EMBL" id="JNCF01000086">
    <property type="protein sequence ID" value="KGP62266.1"/>
    <property type="molecule type" value="Genomic_DNA"/>
</dbReference>
<keyword evidence="2" id="KW-0732">Signal</keyword>
<dbReference type="Pfam" id="PF04956">
    <property type="entry name" value="TrbC"/>
    <property type="match status" value="1"/>
</dbReference>
<organism evidence="3 4">
    <name type="scientific">Legionella norrlandica</name>
    <dbReference type="NCBI Taxonomy" id="1498499"/>
    <lineage>
        <taxon>Bacteria</taxon>
        <taxon>Pseudomonadati</taxon>
        <taxon>Pseudomonadota</taxon>
        <taxon>Gammaproteobacteria</taxon>
        <taxon>Legionellales</taxon>
        <taxon>Legionellaceae</taxon>
        <taxon>Legionella</taxon>
    </lineage>
</organism>
<gene>
    <name evidence="3" type="ORF">EP47_07340</name>
</gene>
<keyword evidence="1" id="KW-1133">Transmembrane helix</keyword>
<evidence type="ECO:0000256" key="2">
    <source>
        <dbReference type="SAM" id="SignalP"/>
    </source>
</evidence>
<protein>
    <submittedName>
        <fullName evidence="3">Conjugal transfer protein TrbC</fullName>
    </submittedName>
</protein>
<dbReference type="STRING" id="1498499.EP47_07340"/>
<evidence type="ECO:0000313" key="3">
    <source>
        <dbReference type="EMBL" id="KGP62266.1"/>
    </source>
</evidence>
<dbReference type="InterPro" id="IPR007039">
    <property type="entry name" value="TrbC/VirB2"/>
</dbReference>
<feature type="transmembrane region" description="Helical" evidence="1">
    <location>
        <begin position="55"/>
        <end position="73"/>
    </location>
</feature>
<dbReference type="AlphaFoldDB" id="A0A0A2SRC0"/>